<accession>A0A6G1JNL8</accession>
<protein>
    <recommendedName>
        <fullName evidence="1">Azaphilone pigments biosynthesis cluster protein L N-terminal domain-containing protein</fullName>
    </recommendedName>
</protein>
<evidence type="ECO:0000259" key="1">
    <source>
        <dbReference type="Pfam" id="PF17111"/>
    </source>
</evidence>
<gene>
    <name evidence="2" type="ORF">K458DRAFT_354399</name>
</gene>
<keyword evidence="3" id="KW-1185">Reference proteome</keyword>
<dbReference type="Proteomes" id="UP000799291">
    <property type="component" value="Unassembled WGS sequence"/>
</dbReference>
<name>A0A6G1JNL8_9PLEO</name>
<dbReference type="InterPro" id="IPR031348">
    <property type="entry name" value="PigL_N"/>
</dbReference>
<evidence type="ECO:0000313" key="3">
    <source>
        <dbReference type="Proteomes" id="UP000799291"/>
    </source>
</evidence>
<feature type="domain" description="Azaphilone pigments biosynthesis cluster protein L N-terminal" evidence="1">
    <location>
        <begin position="1"/>
        <end position="158"/>
    </location>
</feature>
<dbReference type="AlphaFoldDB" id="A0A6G1JNL8"/>
<dbReference type="Pfam" id="PF17111">
    <property type="entry name" value="PigL_N"/>
    <property type="match status" value="1"/>
</dbReference>
<dbReference type="EMBL" id="MU005569">
    <property type="protein sequence ID" value="KAF2692134.1"/>
    <property type="molecule type" value="Genomic_DNA"/>
</dbReference>
<evidence type="ECO:0000313" key="2">
    <source>
        <dbReference type="EMBL" id="KAF2692134.1"/>
    </source>
</evidence>
<organism evidence="2 3">
    <name type="scientific">Lentithecium fluviatile CBS 122367</name>
    <dbReference type="NCBI Taxonomy" id="1168545"/>
    <lineage>
        <taxon>Eukaryota</taxon>
        <taxon>Fungi</taxon>
        <taxon>Dikarya</taxon>
        <taxon>Ascomycota</taxon>
        <taxon>Pezizomycotina</taxon>
        <taxon>Dothideomycetes</taxon>
        <taxon>Pleosporomycetidae</taxon>
        <taxon>Pleosporales</taxon>
        <taxon>Massarineae</taxon>
        <taxon>Lentitheciaceae</taxon>
        <taxon>Lentithecium</taxon>
    </lineage>
</organism>
<proteinExistence type="predicted"/>
<dbReference type="OrthoDB" id="19923at2759"/>
<reference evidence="2" key="1">
    <citation type="journal article" date="2020" name="Stud. Mycol.">
        <title>101 Dothideomycetes genomes: a test case for predicting lifestyles and emergence of pathogens.</title>
        <authorList>
            <person name="Haridas S."/>
            <person name="Albert R."/>
            <person name="Binder M."/>
            <person name="Bloem J."/>
            <person name="Labutti K."/>
            <person name="Salamov A."/>
            <person name="Andreopoulos B."/>
            <person name="Baker S."/>
            <person name="Barry K."/>
            <person name="Bills G."/>
            <person name="Bluhm B."/>
            <person name="Cannon C."/>
            <person name="Castanera R."/>
            <person name="Culley D."/>
            <person name="Daum C."/>
            <person name="Ezra D."/>
            <person name="Gonzalez J."/>
            <person name="Henrissat B."/>
            <person name="Kuo A."/>
            <person name="Liang C."/>
            <person name="Lipzen A."/>
            <person name="Lutzoni F."/>
            <person name="Magnuson J."/>
            <person name="Mondo S."/>
            <person name="Nolan M."/>
            <person name="Ohm R."/>
            <person name="Pangilinan J."/>
            <person name="Park H.-J."/>
            <person name="Ramirez L."/>
            <person name="Alfaro M."/>
            <person name="Sun H."/>
            <person name="Tritt A."/>
            <person name="Yoshinaga Y."/>
            <person name="Zwiers L.-H."/>
            <person name="Turgeon B."/>
            <person name="Goodwin S."/>
            <person name="Spatafora J."/>
            <person name="Crous P."/>
            <person name="Grigoriev I."/>
        </authorList>
    </citation>
    <scope>NUCLEOTIDE SEQUENCE</scope>
    <source>
        <strain evidence="2">CBS 122367</strain>
    </source>
</reference>
<sequence length="418" mass="46792">MDPLSIGSAVVGLIAAASRIAPVLQHFISHTRDSPKSASQVLSEMQSITAALEQLQVYLTGASQTSAGRRAMLSLRAIVTSMTACVTTYSDLERVVGKCVVDGQVKRAKWVYYESEIAKLVQKVQANKLSLIFMLTILQCESQQEAENSTEQLTQTIERLIQSNGEIRSRIDAMSIDHTPVAPTSLGSTSEATSNSDSQKWAFEEDLNNSRVYKKLRPQDSAWSISNSERASMALSIFSDLTLANVSAISVLRLPVWSNDLSNPAHYRFESDIRALFIDEMLEHRFGKMFQDPDAANLGTGHIFNESIHLGAGHAVEDNQDVENVPRDDHAPSIFSRDEREVAKIDPKVQFIAASRCVFTQPELYEIPNFKGYPWLEYRLGQAFDIMRVEDTYWLARNRNTPRVEGWVCARDFYMIVG</sequence>